<sequence>MRLDATRTEGSSGNVRDDDSGSVGGDMGCDHRSKVRGIANSKDSELMQGIIHGRRSVCGHPKGAEQGTRCSARRGSPEGMVVSETSSGKKLKRKVAPTGQISRRNKS</sequence>
<name>A0A426WX73_ENSVE</name>
<dbReference type="Proteomes" id="UP000287651">
    <property type="component" value="Unassembled WGS sequence"/>
</dbReference>
<evidence type="ECO:0000313" key="2">
    <source>
        <dbReference type="EMBL" id="RRT31839.1"/>
    </source>
</evidence>
<accession>A0A426WX73</accession>
<dbReference type="EMBL" id="AMZH03035513">
    <property type="protein sequence ID" value="RRT31839.1"/>
    <property type="molecule type" value="Genomic_DNA"/>
</dbReference>
<reference evidence="2 3" key="1">
    <citation type="journal article" date="2014" name="Agronomy (Basel)">
        <title>A Draft Genome Sequence for Ensete ventricosum, the Drought-Tolerant Tree Against Hunger.</title>
        <authorList>
            <person name="Harrison J."/>
            <person name="Moore K.A."/>
            <person name="Paszkiewicz K."/>
            <person name="Jones T."/>
            <person name="Grant M."/>
            <person name="Ambacheew D."/>
            <person name="Muzemil S."/>
            <person name="Studholme D.J."/>
        </authorList>
    </citation>
    <scope>NUCLEOTIDE SEQUENCE [LARGE SCALE GENOMIC DNA]</scope>
</reference>
<gene>
    <name evidence="2" type="ORF">B296_00046982</name>
</gene>
<organism evidence="2 3">
    <name type="scientific">Ensete ventricosum</name>
    <name type="common">Abyssinian banana</name>
    <name type="synonym">Musa ensete</name>
    <dbReference type="NCBI Taxonomy" id="4639"/>
    <lineage>
        <taxon>Eukaryota</taxon>
        <taxon>Viridiplantae</taxon>
        <taxon>Streptophyta</taxon>
        <taxon>Embryophyta</taxon>
        <taxon>Tracheophyta</taxon>
        <taxon>Spermatophyta</taxon>
        <taxon>Magnoliopsida</taxon>
        <taxon>Liliopsida</taxon>
        <taxon>Zingiberales</taxon>
        <taxon>Musaceae</taxon>
        <taxon>Ensete</taxon>
    </lineage>
</organism>
<dbReference type="AlphaFoldDB" id="A0A426WX73"/>
<proteinExistence type="predicted"/>
<protein>
    <submittedName>
        <fullName evidence="2">Uncharacterized protein</fullName>
    </submittedName>
</protein>
<evidence type="ECO:0000313" key="3">
    <source>
        <dbReference type="Proteomes" id="UP000287651"/>
    </source>
</evidence>
<feature type="region of interest" description="Disordered" evidence="1">
    <location>
        <begin position="55"/>
        <end position="107"/>
    </location>
</feature>
<feature type="region of interest" description="Disordered" evidence="1">
    <location>
        <begin position="1"/>
        <end position="33"/>
    </location>
</feature>
<evidence type="ECO:0000256" key="1">
    <source>
        <dbReference type="SAM" id="MobiDB-lite"/>
    </source>
</evidence>
<comment type="caution">
    <text evidence="2">The sequence shown here is derived from an EMBL/GenBank/DDBJ whole genome shotgun (WGS) entry which is preliminary data.</text>
</comment>